<feature type="transmembrane region" description="Helical" evidence="1">
    <location>
        <begin position="37"/>
        <end position="64"/>
    </location>
</feature>
<keyword evidence="1" id="KW-0472">Membrane</keyword>
<reference evidence="2" key="1">
    <citation type="submission" date="2021-01" db="EMBL/GenBank/DDBJ databases">
        <authorList>
            <person name="Corre E."/>
            <person name="Pelletier E."/>
            <person name="Niang G."/>
            <person name="Scheremetjew M."/>
            <person name="Finn R."/>
            <person name="Kale V."/>
            <person name="Holt S."/>
            <person name="Cochrane G."/>
            <person name="Meng A."/>
            <person name="Brown T."/>
            <person name="Cohen L."/>
        </authorList>
    </citation>
    <scope>NUCLEOTIDE SEQUENCE</scope>
    <source>
        <strain evidence="2">CCMP281</strain>
    </source>
</reference>
<evidence type="ECO:0000313" key="2">
    <source>
        <dbReference type="EMBL" id="CAE0138069.1"/>
    </source>
</evidence>
<gene>
    <name evidence="2" type="ORF">HERI1096_LOCUS32053</name>
</gene>
<feature type="transmembrane region" description="Helical" evidence="1">
    <location>
        <begin position="76"/>
        <end position="103"/>
    </location>
</feature>
<dbReference type="AlphaFoldDB" id="A0A7S3BKQ2"/>
<keyword evidence="1" id="KW-0812">Transmembrane</keyword>
<evidence type="ECO:0000256" key="1">
    <source>
        <dbReference type="SAM" id="Phobius"/>
    </source>
</evidence>
<dbReference type="EMBL" id="HBHX01058086">
    <property type="protein sequence ID" value="CAE0138069.1"/>
    <property type="molecule type" value="Transcribed_RNA"/>
</dbReference>
<accession>A0A7S3BKQ2</accession>
<protein>
    <submittedName>
        <fullName evidence="2">Uncharacterized protein</fullName>
    </submittedName>
</protein>
<proteinExistence type="predicted"/>
<sequence length="116" mass="12503">MAPSAIGPIAAVGCFLWSWLVWYWAVKRGGCGCPCFILVFAGLHALEAIVEWVLAAVPVVIALYGKPHPDNPSKLLAFGAMAAVPNVIAAMYATTIVVALVNLNRRQQRGRRTMLL</sequence>
<feature type="transmembrane region" description="Helical" evidence="1">
    <location>
        <begin position="6"/>
        <end position="25"/>
    </location>
</feature>
<name>A0A7S3BKQ2_9EUKA</name>
<organism evidence="2">
    <name type="scientific">Haptolina ericina</name>
    <dbReference type="NCBI Taxonomy" id="156174"/>
    <lineage>
        <taxon>Eukaryota</taxon>
        <taxon>Haptista</taxon>
        <taxon>Haptophyta</taxon>
        <taxon>Prymnesiophyceae</taxon>
        <taxon>Prymnesiales</taxon>
        <taxon>Prymnesiaceae</taxon>
        <taxon>Haptolina</taxon>
    </lineage>
</organism>
<keyword evidence="1" id="KW-1133">Transmembrane helix</keyword>